<dbReference type="AlphaFoldDB" id="A0A2P4TGN3"/>
<dbReference type="Proteomes" id="UP000237246">
    <property type="component" value="Unassembled WGS sequence"/>
</dbReference>
<dbReference type="InterPro" id="IPR013783">
    <property type="entry name" value="Ig-like_fold"/>
</dbReference>
<evidence type="ECO:0000259" key="1">
    <source>
        <dbReference type="PROSITE" id="PS50853"/>
    </source>
</evidence>
<dbReference type="OrthoDB" id="10031784at2759"/>
<dbReference type="GO" id="GO:0005886">
    <property type="term" value="C:plasma membrane"/>
    <property type="evidence" value="ECO:0007669"/>
    <property type="project" value="TreeGrafter"/>
</dbReference>
<dbReference type="PANTHER" id="PTHR20859">
    <property type="entry name" value="INTERFERON/INTERLEUKIN RECEPTOR"/>
    <property type="match status" value="1"/>
</dbReference>
<keyword evidence="3" id="KW-1185">Reference proteome</keyword>
<dbReference type="Gene3D" id="2.60.40.10">
    <property type="entry name" value="Immunoglobulins"/>
    <property type="match status" value="2"/>
</dbReference>
<protein>
    <recommendedName>
        <fullName evidence="1">Fibronectin type-III domain-containing protein</fullName>
    </recommendedName>
</protein>
<comment type="caution">
    <text evidence="2">The sequence shown here is derived from an EMBL/GenBank/DDBJ whole genome shotgun (WGS) entry which is preliminary data.</text>
</comment>
<dbReference type="InterPro" id="IPR050650">
    <property type="entry name" value="Type-II_Cytokine-TF_Rcpt"/>
</dbReference>
<evidence type="ECO:0000313" key="3">
    <source>
        <dbReference type="Proteomes" id="UP000237246"/>
    </source>
</evidence>
<dbReference type="GO" id="GO:0004896">
    <property type="term" value="F:cytokine receptor activity"/>
    <property type="evidence" value="ECO:0007669"/>
    <property type="project" value="TreeGrafter"/>
</dbReference>
<name>A0A2P4TGN3_BAMTH</name>
<reference evidence="2 3" key="1">
    <citation type="submission" date="2018-01" db="EMBL/GenBank/DDBJ databases">
        <title>Comparison of the Chinese Bamboo Partridge and Red Junglefowl genome sequences highlights the importance of demography in genome evolution.</title>
        <authorList>
            <person name="Tiley G.P."/>
            <person name="Kimball R.T."/>
            <person name="Braun E.L."/>
            <person name="Burleigh J.G."/>
        </authorList>
    </citation>
    <scope>NUCLEOTIDE SEQUENCE [LARGE SCALE GENOMIC DNA]</scope>
    <source>
        <strain evidence="2">RTK389</strain>
        <tissue evidence="2">Blood</tissue>
    </source>
</reference>
<gene>
    <name evidence="2" type="ORF">CIB84_000774</name>
</gene>
<organism evidence="2 3">
    <name type="scientific">Bambusicola thoracicus</name>
    <name type="common">Chinese bamboo-partridge</name>
    <name type="synonym">Perdix thoracica</name>
    <dbReference type="NCBI Taxonomy" id="9083"/>
    <lineage>
        <taxon>Eukaryota</taxon>
        <taxon>Metazoa</taxon>
        <taxon>Chordata</taxon>
        <taxon>Craniata</taxon>
        <taxon>Vertebrata</taxon>
        <taxon>Euteleostomi</taxon>
        <taxon>Archelosauria</taxon>
        <taxon>Archosauria</taxon>
        <taxon>Dinosauria</taxon>
        <taxon>Saurischia</taxon>
        <taxon>Theropoda</taxon>
        <taxon>Coelurosauria</taxon>
        <taxon>Aves</taxon>
        <taxon>Neognathae</taxon>
        <taxon>Galloanserae</taxon>
        <taxon>Galliformes</taxon>
        <taxon>Phasianidae</taxon>
        <taxon>Perdicinae</taxon>
        <taxon>Bambusicola</taxon>
    </lineage>
</organism>
<dbReference type="InterPro" id="IPR003961">
    <property type="entry name" value="FN3_dom"/>
</dbReference>
<dbReference type="InterPro" id="IPR036116">
    <property type="entry name" value="FN3_sf"/>
</dbReference>
<sequence>MILTWTPGEGSPPDVLYTVRYESKTRMDKWIKVPHCRNIHSISCNLTCVIPNFFIKFRAQVKATSGRFHSPWVKSQFKEYHLDASTVLMSGHSIIVELAPPLLNVNVKENVIHVNATFPMAICVESLSWMYDFNLWEAGSEDKVSRSRTA</sequence>
<evidence type="ECO:0000313" key="2">
    <source>
        <dbReference type="EMBL" id="POI35474.1"/>
    </source>
</evidence>
<accession>A0A2P4TGN3</accession>
<proteinExistence type="predicted"/>
<dbReference type="PROSITE" id="PS50853">
    <property type="entry name" value="FN3"/>
    <property type="match status" value="1"/>
</dbReference>
<feature type="domain" description="Fibronectin type-III" evidence="1">
    <location>
        <begin position="1"/>
        <end position="85"/>
    </location>
</feature>
<dbReference type="SUPFAM" id="SSF49265">
    <property type="entry name" value="Fibronectin type III"/>
    <property type="match status" value="1"/>
</dbReference>
<dbReference type="EMBL" id="PPHD01000433">
    <property type="protein sequence ID" value="POI35474.1"/>
    <property type="molecule type" value="Genomic_DNA"/>
</dbReference>
<dbReference type="PANTHER" id="PTHR20859:SF55">
    <property type="entry name" value="INTERFERON LAMBDA RECEPTOR 1"/>
    <property type="match status" value="1"/>
</dbReference>
<dbReference type="Pfam" id="PF01108">
    <property type="entry name" value="Tissue_fac"/>
    <property type="match status" value="1"/>
</dbReference>